<proteinExistence type="predicted"/>
<name>A0ABZ1CLT3_9PROT</name>
<reference evidence="1 2" key="1">
    <citation type="submission" date="2023-12" db="EMBL/GenBank/DDBJ databases">
        <title>Thiobacillus sedimentum sp. nov., a chemolithoautotrophic sulfur-oxidizing bacterium isolated from freshwater sediment.</title>
        <authorList>
            <person name="Luo J."/>
            <person name="Dai C."/>
        </authorList>
    </citation>
    <scope>NUCLEOTIDE SEQUENCE [LARGE SCALE GENOMIC DNA]</scope>
    <source>
        <strain evidence="1 2">SCUT-2</strain>
    </source>
</reference>
<dbReference type="Proteomes" id="UP001334732">
    <property type="component" value="Chromosome"/>
</dbReference>
<organism evidence="1 2">
    <name type="scientific">Thiobacillus sedimenti</name>
    <dbReference type="NCBI Taxonomy" id="3110231"/>
    <lineage>
        <taxon>Bacteria</taxon>
        <taxon>Pseudomonadati</taxon>
        <taxon>Pseudomonadota</taxon>
        <taxon>Betaproteobacteria</taxon>
        <taxon>Nitrosomonadales</taxon>
        <taxon>Thiobacillaceae</taxon>
        <taxon>Thiobacillus</taxon>
    </lineage>
</organism>
<evidence type="ECO:0000313" key="2">
    <source>
        <dbReference type="Proteomes" id="UP001334732"/>
    </source>
</evidence>
<evidence type="ECO:0000313" key="1">
    <source>
        <dbReference type="EMBL" id="WRS40237.1"/>
    </source>
</evidence>
<dbReference type="EMBL" id="CP141769">
    <property type="protein sequence ID" value="WRS40237.1"/>
    <property type="molecule type" value="Genomic_DNA"/>
</dbReference>
<keyword evidence="2" id="KW-1185">Reference proteome</keyword>
<accession>A0ABZ1CLT3</accession>
<protein>
    <submittedName>
        <fullName evidence="1">Chemotaxis protein</fullName>
    </submittedName>
</protein>
<dbReference type="Gene3D" id="1.10.287.2480">
    <property type="match status" value="1"/>
</dbReference>
<sequence length="184" mass="19928">MLPREAPPDESMNAQVLRLLSGVSAHGDQHLAEVERDLVQMDVLLQEAIKKLCASFLAIHQSLDQQQAAIREVLAGAPEQAARLEALRDAVNEHIGAAVTGLQFQDMTSQLIGRMARHLAGLRDVFGALAGDGEDAMPQSGSTEMVTTLDRLSERVGARCSEMAVSVRSTVNQRHMESGDVELF</sequence>
<gene>
    <name evidence="1" type="ORF">VA613_05045</name>
</gene>
<dbReference type="RefSeq" id="WP_324780767.1">
    <property type="nucleotide sequence ID" value="NZ_CP141769.1"/>
</dbReference>